<dbReference type="EMBL" id="KV417615">
    <property type="protein sequence ID" value="KZP14607.1"/>
    <property type="molecule type" value="Genomic_DNA"/>
</dbReference>
<evidence type="ECO:0000313" key="2">
    <source>
        <dbReference type="EMBL" id="KZP14607.1"/>
    </source>
</evidence>
<sequence>MCACRLARARYLLVAKESAFRLVVWETPTLGTTNTTPFLMRSLDSPTTPRIPVSAKLTHYYQIPPSAPPLAALNPCTGRNHAYAMTTAVGERESNRSRTRGQGRIRWRKMGGGSRKRTRRIAVWAIHPRPIPRTRTTPHHHHERTAYAPITRPDCTNFSSVGSTTVRAMAFRNHNHHTTGLRGWIWGWMKMKVGWVQGWALDGRKGTEMTADGKSSGNGHTPTQQVFPSTESSSNSTSTSTPDAAQQVHLRTRVAHSNPESQTPKPRTTPRNSAAAGNSYFESAWLSAGTMRT</sequence>
<evidence type="ECO:0000313" key="3">
    <source>
        <dbReference type="Proteomes" id="UP000076532"/>
    </source>
</evidence>
<keyword evidence="3" id="KW-1185">Reference proteome</keyword>
<accession>A0A166DDZ4</accession>
<proteinExistence type="predicted"/>
<feature type="region of interest" description="Disordered" evidence="1">
    <location>
        <begin position="206"/>
        <end position="278"/>
    </location>
</feature>
<dbReference type="AlphaFoldDB" id="A0A166DDZ4"/>
<dbReference type="Proteomes" id="UP000076532">
    <property type="component" value="Unassembled WGS sequence"/>
</dbReference>
<feature type="compositionally biased region" description="Low complexity" evidence="1">
    <location>
        <begin position="229"/>
        <end position="241"/>
    </location>
</feature>
<reference evidence="2 3" key="1">
    <citation type="journal article" date="2016" name="Mol. Biol. Evol.">
        <title>Comparative Genomics of Early-Diverging Mushroom-Forming Fungi Provides Insights into the Origins of Lignocellulose Decay Capabilities.</title>
        <authorList>
            <person name="Nagy L.G."/>
            <person name="Riley R."/>
            <person name="Tritt A."/>
            <person name="Adam C."/>
            <person name="Daum C."/>
            <person name="Floudas D."/>
            <person name="Sun H."/>
            <person name="Yadav J.S."/>
            <person name="Pangilinan J."/>
            <person name="Larsson K.H."/>
            <person name="Matsuura K."/>
            <person name="Barry K."/>
            <person name="Labutti K."/>
            <person name="Kuo R."/>
            <person name="Ohm R.A."/>
            <person name="Bhattacharya S.S."/>
            <person name="Shirouzu T."/>
            <person name="Yoshinaga Y."/>
            <person name="Martin F.M."/>
            <person name="Grigoriev I.V."/>
            <person name="Hibbett D.S."/>
        </authorList>
    </citation>
    <scope>NUCLEOTIDE SEQUENCE [LARGE SCALE GENOMIC DNA]</scope>
    <source>
        <strain evidence="2 3">CBS 109695</strain>
    </source>
</reference>
<evidence type="ECO:0000256" key="1">
    <source>
        <dbReference type="SAM" id="MobiDB-lite"/>
    </source>
</evidence>
<protein>
    <submittedName>
        <fullName evidence="2">Uncharacterized protein</fullName>
    </submittedName>
</protein>
<feature type="compositionally biased region" description="Polar residues" evidence="1">
    <location>
        <begin position="258"/>
        <end position="276"/>
    </location>
</feature>
<organism evidence="2 3">
    <name type="scientific">Athelia psychrophila</name>
    <dbReference type="NCBI Taxonomy" id="1759441"/>
    <lineage>
        <taxon>Eukaryota</taxon>
        <taxon>Fungi</taxon>
        <taxon>Dikarya</taxon>
        <taxon>Basidiomycota</taxon>
        <taxon>Agaricomycotina</taxon>
        <taxon>Agaricomycetes</taxon>
        <taxon>Agaricomycetidae</taxon>
        <taxon>Atheliales</taxon>
        <taxon>Atheliaceae</taxon>
        <taxon>Athelia</taxon>
    </lineage>
</organism>
<name>A0A166DDZ4_9AGAM</name>
<feature type="compositionally biased region" description="Polar residues" evidence="1">
    <location>
        <begin position="213"/>
        <end position="228"/>
    </location>
</feature>
<gene>
    <name evidence="2" type="ORF">FIBSPDRAFT_104439</name>
</gene>